<evidence type="ECO:0000313" key="8">
    <source>
        <dbReference type="Proteomes" id="UP000260642"/>
    </source>
</evidence>
<evidence type="ECO:0000313" key="6">
    <source>
        <dbReference type="EMBL" id="MCB6962014.1"/>
    </source>
</evidence>
<evidence type="ECO:0000256" key="2">
    <source>
        <dbReference type="ARBA" id="ARBA00022747"/>
    </source>
</evidence>
<dbReference type="Gene3D" id="3.90.220.20">
    <property type="entry name" value="DNA methylase specificity domains"/>
    <property type="match status" value="2"/>
</dbReference>
<gene>
    <name evidence="7" type="ORF">DXD95_09920</name>
    <name evidence="6" type="ORF">LIZ82_14125</name>
</gene>
<dbReference type="GO" id="GO:0003677">
    <property type="term" value="F:DNA binding"/>
    <property type="evidence" value="ECO:0007669"/>
    <property type="project" value="UniProtKB-KW"/>
</dbReference>
<keyword evidence="6" id="KW-0540">Nuclease</keyword>
<evidence type="ECO:0000313" key="7">
    <source>
        <dbReference type="EMBL" id="RGI67195.1"/>
    </source>
</evidence>
<dbReference type="PANTHER" id="PTHR30408:SF12">
    <property type="entry name" value="TYPE I RESTRICTION ENZYME MJAVIII SPECIFICITY SUBUNIT"/>
    <property type="match status" value="1"/>
</dbReference>
<dbReference type="AlphaFoldDB" id="A0A3E4E8V8"/>
<feature type="coiled-coil region" evidence="4">
    <location>
        <begin position="175"/>
        <end position="202"/>
    </location>
</feature>
<keyword evidence="6" id="KW-0255">Endonuclease</keyword>
<protein>
    <submittedName>
        <fullName evidence="6">Restriction endonuclease subunit S</fullName>
        <ecNumber evidence="6">3.1.21.-</ecNumber>
    </submittedName>
</protein>
<reference evidence="6" key="2">
    <citation type="submission" date="2021-10" db="EMBL/GenBank/DDBJ databases">
        <title>Collection of gut derived symbiotic bacterial strains cultured from healthy donors.</title>
        <authorList>
            <person name="Lin H."/>
            <person name="Littmann E."/>
            <person name="Kohout C."/>
            <person name="Pamer E.G."/>
        </authorList>
    </citation>
    <scope>NUCLEOTIDE SEQUENCE</scope>
    <source>
        <strain evidence="6">DFI.7.28A</strain>
    </source>
</reference>
<evidence type="ECO:0000259" key="5">
    <source>
        <dbReference type="Pfam" id="PF01420"/>
    </source>
</evidence>
<dbReference type="GO" id="GO:0004519">
    <property type="term" value="F:endonuclease activity"/>
    <property type="evidence" value="ECO:0007669"/>
    <property type="project" value="UniProtKB-KW"/>
</dbReference>
<dbReference type="InterPro" id="IPR052021">
    <property type="entry name" value="Type-I_RS_S_subunit"/>
</dbReference>
<dbReference type="GO" id="GO:0016787">
    <property type="term" value="F:hydrolase activity"/>
    <property type="evidence" value="ECO:0007669"/>
    <property type="project" value="UniProtKB-KW"/>
</dbReference>
<keyword evidence="6" id="KW-0378">Hydrolase</keyword>
<evidence type="ECO:0000256" key="4">
    <source>
        <dbReference type="SAM" id="Coils"/>
    </source>
</evidence>
<dbReference type="PANTHER" id="PTHR30408">
    <property type="entry name" value="TYPE-1 RESTRICTION ENZYME ECOKI SPECIFICITY PROTEIN"/>
    <property type="match status" value="1"/>
</dbReference>
<dbReference type="CDD" id="cd17524">
    <property type="entry name" value="RMtype1_S_EcoUTORF5051P-TRD2-CR2_like"/>
    <property type="match status" value="1"/>
</dbReference>
<name>A0A3E4E8V8_9FIRM</name>
<dbReference type="GO" id="GO:0009307">
    <property type="term" value="P:DNA restriction-modification system"/>
    <property type="evidence" value="ECO:0007669"/>
    <property type="project" value="UniProtKB-KW"/>
</dbReference>
<dbReference type="InterPro" id="IPR044946">
    <property type="entry name" value="Restrct_endonuc_typeI_TRD_sf"/>
</dbReference>
<reference evidence="7 8" key="1">
    <citation type="submission" date="2018-08" db="EMBL/GenBank/DDBJ databases">
        <title>A genome reference for cultivated species of the human gut microbiota.</title>
        <authorList>
            <person name="Zou Y."/>
            <person name="Xue W."/>
            <person name="Luo G."/>
        </authorList>
    </citation>
    <scope>NUCLEOTIDE SEQUENCE [LARGE SCALE GENOMIC DNA]</scope>
    <source>
        <strain evidence="7 8">TM10-3</strain>
    </source>
</reference>
<comment type="caution">
    <text evidence="7">The sequence shown here is derived from an EMBL/GenBank/DDBJ whole genome shotgun (WGS) entry which is preliminary data.</text>
</comment>
<dbReference type="EC" id="3.1.21.-" evidence="6"/>
<evidence type="ECO:0000256" key="1">
    <source>
        <dbReference type="ARBA" id="ARBA00010923"/>
    </source>
</evidence>
<accession>A0A3E4E8V8</accession>
<dbReference type="EMBL" id="JAJCJQ010000030">
    <property type="protein sequence ID" value="MCB6962014.1"/>
    <property type="molecule type" value="Genomic_DNA"/>
</dbReference>
<keyword evidence="3" id="KW-0238">DNA-binding</keyword>
<keyword evidence="2" id="KW-0680">Restriction system</keyword>
<dbReference type="SUPFAM" id="SSF116734">
    <property type="entry name" value="DNA methylase specificity domain"/>
    <property type="match status" value="2"/>
</dbReference>
<dbReference type="Proteomes" id="UP000260642">
    <property type="component" value="Unassembled WGS sequence"/>
</dbReference>
<sequence length="458" mass="51994">MSNKPALLSTVPFSSFSQWDVKQFFFAKILSKYPVEELGKHLIHQTEKIQLSDEPTKEFTILGVSNKIGMFDGSTEKGSKIKQKYHVVKDNWLAYNPYRINVGSIGIKTPNLKGSYISPAYVVFSCKDTILPEYLWLMMKSDFFNKLIKDSTTGSVRQTLHFEKLAAIKAPVPNVSDQQIILDAYHAKLNEAEENIKMANDYSDGLLLSIQADVSNLKDEPPKTPEVTNLVQTISFSDMNRWEVAYILKEGKLEKVYKSFKYPSYEISQLQKESLFGLSSKASLTQKDGMIPMLRMPNIVNGEIDCSQLKYLPKSSATTANEPDKWLLKKGDFLINRTNSKELVGKSAIFNLDGDYTYASYLIRYRFDTSLVLPEYVNILFMLPLVRKQIDAVSRQTAGQCNINSDEIGAIRIPVPSIPIQQEIIKKYFDAKDGANNYYAKADECKTNALINFEKEIF</sequence>
<comment type="similarity">
    <text evidence="1">Belongs to the type-I restriction system S methylase family.</text>
</comment>
<dbReference type="EMBL" id="QSOB01000013">
    <property type="protein sequence ID" value="RGI67195.1"/>
    <property type="molecule type" value="Genomic_DNA"/>
</dbReference>
<organism evidence="7 8">
    <name type="scientific">Agathobacter rectalis</name>
    <dbReference type="NCBI Taxonomy" id="39491"/>
    <lineage>
        <taxon>Bacteria</taxon>
        <taxon>Bacillati</taxon>
        <taxon>Bacillota</taxon>
        <taxon>Clostridia</taxon>
        <taxon>Lachnospirales</taxon>
        <taxon>Lachnospiraceae</taxon>
        <taxon>Agathobacter</taxon>
    </lineage>
</organism>
<dbReference type="RefSeq" id="WP_117482669.1">
    <property type="nucleotide sequence ID" value="NZ_JAAISH010000011.1"/>
</dbReference>
<keyword evidence="4" id="KW-0175">Coiled coil</keyword>
<dbReference type="InterPro" id="IPR000055">
    <property type="entry name" value="Restrct_endonuc_typeI_TRD"/>
</dbReference>
<evidence type="ECO:0000256" key="3">
    <source>
        <dbReference type="ARBA" id="ARBA00023125"/>
    </source>
</evidence>
<dbReference type="Proteomes" id="UP001197741">
    <property type="component" value="Unassembled WGS sequence"/>
</dbReference>
<feature type="domain" description="Type I restriction modification DNA specificity" evidence="5">
    <location>
        <begin position="281"/>
        <end position="426"/>
    </location>
</feature>
<proteinExistence type="inferred from homology"/>
<dbReference type="Pfam" id="PF01420">
    <property type="entry name" value="Methylase_S"/>
    <property type="match status" value="1"/>
</dbReference>